<organism evidence="2 4">
    <name type="scientific">Comamonas aquatica</name>
    <dbReference type="NCBI Taxonomy" id="225991"/>
    <lineage>
        <taxon>Bacteria</taxon>
        <taxon>Pseudomonadati</taxon>
        <taxon>Pseudomonadota</taxon>
        <taxon>Betaproteobacteria</taxon>
        <taxon>Burkholderiales</taxon>
        <taxon>Comamonadaceae</taxon>
        <taxon>Comamonas</taxon>
    </lineage>
</organism>
<sequence length="53" mass="5426">MEAAAWVEVAADFFTVAAVLAAAVVLEVLGFAVASGACLDIFADFATGMKTSW</sequence>
<dbReference type="RefSeq" id="WP_225890490.1">
    <property type="nucleotide sequence ID" value="NZ_CAHPRW010000003.1"/>
</dbReference>
<protein>
    <submittedName>
        <fullName evidence="2">Uncharacterized protein</fullName>
    </submittedName>
</protein>
<feature type="transmembrane region" description="Helical" evidence="1">
    <location>
        <begin position="16"/>
        <end position="43"/>
    </location>
</feature>
<proteinExistence type="predicted"/>
<accession>A0AA42HS97</accession>
<dbReference type="GeneID" id="74940706"/>
<keyword evidence="1" id="KW-1133">Transmembrane helix</keyword>
<dbReference type="Proteomes" id="UP001158297">
    <property type="component" value="Unassembled WGS sequence"/>
</dbReference>
<keyword evidence="1" id="KW-0472">Membrane</keyword>
<dbReference type="Proteomes" id="UP001161294">
    <property type="component" value="Unassembled WGS sequence"/>
</dbReference>
<evidence type="ECO:0000256" key="1">
    <source>
        <dbReference type="SAM" id="Phobius"/>
    </source>
</evidence>
<evidence type="ECO:0000313" key="4">
    <source>
        <dbReference type="Proteomes" id="UP001158297"/>
    </source>
</evidence>
<evidence type="ECO:0000313" key="3">
    <source>
        <dbReference type="EMBL" id="MDH2004315.1"/>
    </source>
</evidence>
<name>A0AA42HS97_9BURK</name>
<reference evidence="2" key="1">
    <citation type="submission" date="2022-09" db="EMBL/GenBank/DDBJ databases">
        <title>Intensive care unit water sources are persistently colonized with multi-drug resistant bacteria and are the site of extensive horizontal gene transfer of antibiotic resistance genes.</title>
        <authorList>
            <person name="Diorio-Toth L."/>
        </authorList>
    </citation>
    <scope>NUCLEOTIDE SEQUENCE</scope>
    <source>
        <strain evidence="3">GD03686</strain>
        <strain evidence="2">GD04130</strain>
    </source>
</reference>
<keyword evidence="1" id="KW-0812">Transmembrane</keyword>
<dbReference type="EMBL" id="JAOCJW010000003">
    <property type="protein sequence ID" value="MDH2004315.1"/>
    <property type="molecule type" value="Genomic_DNA"/>
</dbReference>
<gene>
    <name evidence="3" type="ORF">N5J23_01890</name>
    <name evidence="2" type="ORF">N7330_11340</name>
</gene>
<dbReference type="EMBL" id="JAODZU010000012">
    <property type="protein sequence ID" value="MDH0363642.1"/>
    <property type="molecule type" value="Genomic_DNA"/>
</dbReference>
<comment type="caution">
    <text evidence="2">The sequence shown here is derived from an EMBL/GenBank/DDBJ whole genome shotgun (WGS) entry which is preliminary data.</text>
</comment>
<dbReference type="AlphaFoldDB" id="A0AA42HS97"/>
<evidence type="ECO:0000313" key="2">
    <source>
        <dbReference type="EMBL" id="MDH0363642.1"/>
    </source>
</evidence>